<evidence type="ECO:0000256" key="8">
    <source>
        <dbReference type="ARBA" id="ARBA00023034"/>
    </source>
</evidence>
<dbReference type="PANTHER" id="PTHR11214">
    <property type="entry name" value="BETA-1,3-N-ACETYLGLUCOSAMINYLTRANSFERASE"/>
    <property type="match status" value="1"/>
</dbReference>
<dbReference type="EnsemblMetazoa" id="CapteT85504">
    <property type="protein sequence ID" value="CapteP85504"/>
    <property type="gene ID" value="CapteG85504"/>
</dbReference>
<keyword evidence="7" id="KW-1133">Transmembrane helix</keyword>
<evidence type="ECO:0000256" key="4">
    <source>
        <dbReference type="ARBA" id="ARBA00022679"/>
    </source>
</evidence>
<keyword evidence="12" id="KW-1185">Reference proteome</keyword>
<keyword evidence="8 10" id="KW-0333">Golgi apparatus</keyword>
<dbReference type="STRING" id="283909.R7T4Y7"/>
<evidence type="ECO:0000256" key="10">
    <source>
        <dbReference type="RuleBase" id="RU363063"/>
    </source>
</evidence>
<evidence type="ECO:0000256" key="1">
    <source>
        <dbReference type="ARBA" id="ARBA00004323"/>
    </source>
</evidence>
<organism evidence="11 12">
    <name type="scientific">Capitella teleta</name>
    <name type="common">Polychaete worm</name>
    <dbReference type="NCBI Taxonomy" id="283909"/>
    <lineage>
        <taxon>Eukaryota</taxon>
        <taxon>Metazoa</taxon>
        <taxon>Spiralia</taxon>
        <taxon>Lophotrochozoa</taxon>
        <taxon>Annelida</taxon>
        <taxon>Polychaeta</taxon>
        <taxon>Sedentaria</taxon>
        <taxon>Scolecida</taxon>
        <taxon>Capitellidae</taxon>
        <taxon>Capitella</taxon>
    </lineage>
</organism>
<protein>
    <recommendedName>
        <fullName evidence="10">Hexosyltransferase</fullName>
        <ecNumber evidence="10">2.4.1.-</ecNumber>
    </recommendedName>
</protein>
<dbReference type="PANTHER" id="PTHR11214:SF379">
    <property type="entry name" value="HEXOSYLTRANSFERASE-RELATED"/>
    <property type="match status" value="1"/>
</dbReference>
<evidence type="ECO:0000256" key="7">
    <source>
        <dbReference type="ARBA" id="ARBA00022989"/>
    </source>
</evidence>
<reference evidence="12" key="1">
    <citation type="submission" date="2012-12" db="EMBL/GenBank/DDBJ databases">
        <authorList>
            <person name="Hellsten U."/>
            <person name="Grimwood J."/>
            <person name="Chapman J.A."/>
            <person name="Shapiro H."/>
            <person name="Aerts A."/>
            <person name="Otillar R.P."/>
            <person name="Terry A.Y."/>
            <person name="Boore J.L."/>
            <person name="Simakov O."/>
            <person name="Marletaz F."/>
            <person name="Cho S.-J."/>
            <person name="Edsinger-Gonzales E."/>
            <person name="Havlak P."/>
            <person name="Kuo D.-H."/>
            <person name="Larsson T."/>
            <person name="Lv J."/>
            <person name="Arendt D."/>
            <person name="Savage R."/>
            <person name="Osoegawa K."/>
            <person name="de Jong P."/>
            <person name="Lindberg D.R."/>
            <person name="Seaver E.C."/>
            <person name="Weisblat D.A."/>
            <person name="Putnam N.H."/>
            <person name="Grigoriev I.V."/>
            <person name="Rokhsar D.S."/>
        </authorList>
    </citation>
    <scope>NUCLEOTIDE SEQUENCE</scope>
    <source>
        <strain evidence="12">I ESC-2004</strain>
    </source>
</reference>
<reference evidence="12" key="2">
    <citation type="journal article" date="2013" name="Nature">
        <title>Insights into bilaterian evolution from three spiralian genomes.</title>
        <authorList>
            <person name="Simakov O."/>
            <person name="Marletaz F."/>
            <person name="Cho S.J."/>
            <person name="Edsinger-Gonzales E."/>
            <person name="Havlak P."/>
            <person name="Hellsten U."/>
            <person name="Kuo D.H."/>
            <person name="Larsson T."/>
            <person name="Lv J."/>
            <person name="Arendt D."/>
            <person name="Savage R."/>
            <person name="Osoegawa K."/>
            <person name="de Jong P."/>
            <person name="Grimwood J."/>
            <person name="Chapman J.A."/>
            <person name="Shapiro H."/>
            <person name="Aerts A."/>
            <person name="Otillar R.P."/>
            <person name="Terry A.Y."/>
            <person name="Boore J.L."/>
            <person name="Grigoriev I.V."/>
            <person name="Lindberg D.R."/>
            <person name="Seaver E.C."/>
            <person name="Weisblat D.A."/>
            <person name="Putnam N.H."/>
            <person name="Rokhsar D.S."/>
        </authorList>
    </citation>
    <scope>NUCLEOTIDE SEQUENCE</scope>
    <source>
        <strain evidence="12">I ESC-2004</strain>
    </source>
</reference>
<dbReference type="InterPro" id="IPR002659">
    <property type="entry name" value="Glyco_trans_31"/>
</dbReference>
<accession>X2BA35</accession>
<keyword evidence="3 10" id="KW-0328">Glycosyltransferase</keyword>
<name>X2BA35_CAPTE</name>
<comment type="subcellular location">
    <subcellularLocation>
        <location evidence="1 10">Golgi apparatus membrane</location>
        <topology evidence="1 10">Single-pass type II membrane protein</topology>
    </subcellularLocation>
</comment>
<keyword evidence="9" id="KW-0472">Membrane</keyword>
<evidence type="ECO:0000313" key="11">
    <source>
        <dbReference type="EnsemblMetazoa" id="CapteP85504"/>
    </source>
</evidence>
<sequence length="206" mass="22651">MLLMLVMSEPKHVERRMAIRDTWGSSSSMHVRTSTTHETHSMPLAFLLGDSTEHTAQMDVAAEHNIYADIVQGTFLDSSTNLTLKTVAAFQWAKTFCSKAAFVMVATDEVLVDTYKLAPFLQVQRSHESFVLCHLVPCCKPVNLPSSPSDSMYAGKAYPAHCSGHAFVLPSSLISRMHSASLHTPLFTPHQVFVGVLAEKLGVPLH</sequence>
<dbReference type="OMA" id="VFKEVPM"/>
<keyword evidence="5" id="KW-0812">Transmembrane</keyword>
<comment type="similarity">
    <text evidence="2 10">Belongs to the glycosyltransferase 31 family.</text>
</comment>
<keyword evidence="4" id="KW-0808">Transferase</keyword>
<dbReference type="HOGENOM" id="CLU_036849_6_1_1"/>
<dbReference type="OrthoDB" id="5957813at2759"/>
<dbReference type="EMBL" id="AMQN01003513">
    <property type="status" value="NOT_ANNOTATED_CDS"/>
    <property type="molecule type" value="Genomic_DNA"/>
</dbReference>
<evidence type="ECO:0000256" key="5">
    <source>
        <dbReference type="ARBA" id="ARBA00022692"/>
    </source>
</evidence>
<evidence type="ECO:0000313" key="12">
    <source>
        <dbReference type="Proteomes" id="UP000014760"/>
    </source>
</evidence>
<evidence type="ECO:0000256" key="2">
    <source>
        <dbReference type="ARBA" id="ARBA00008661"/>
    </source>
</evidence>
<keyword evidence="6" id="KW-0735">Signal-anchor</keyword>
<dbReference type="EC" id="2.4.1.-" evidence="10"/>
<evidence type="ECO:0000256" key="9">
    <source>
        <dbReference type="ARBA" id="ARBA00023136"/>
    </source>
</evidence>
<dbReference type="Proteomes" id="UP000014760">
    <property type="component" value="Unassembled WGS sequence"/>
</dbReference>
<dbReference type="Pfam" id="PF01762">
    <property type="entry name" value="Galactosyl_T"/>
    <property type="match status" value="1"/>
</dbReference>
<proteinExistence type="inferred from homology"/>
<reference evidence="11" key="3">
    <citation type="submission" date="2015-06" db="UniProtKB">
        <authorList>
            <consortium name="EnsemblMetazoa"/>
        </authorList>
    </citation>
    <scope>IDENTIFICATION</scope>
</reference>
<evidence type="ECO:0000256" key="3">
    <source>
        <dbReference type="ARBA" id="ARBA00022676"/>
    </source>
</evidence>
<dbReference type="Gene3D" id="3.90.550.50">
    <property type="match status" value="1"/>
</dbReference>
<evidence type="ECO:0000256" key="6">
    <source>
        <dbReference type="ARBA" id="ARBA00022968"/>
    </source>
</evidence>